<evidence type="ECO:0000313" key="2">
    <source>
        <dbReference type="Proteomes" id="UP001153148"/>
    </source>
</evidence>
<keyword evidence="2" id="KW-1185">Reference proteome</keyword>
<name>A0ABN7NVS7_TIMPD</name>
<comment type="caution">
    <text evidence="1">The sequence shown here is derived from an EMBL/GenBank/DDBJ whole genome shotgun (WGS) entry which is preliminary data.</text>
</comment>
<sequence>MVFRRHIDFVPGIVNEMWDIMGESGKAVHKSILWIIEAIKTSYQKAVAFINGILKGESSEQISEIFQGFVQKYDKNKNLPILDNQLRQNDSRIADNLTTPPILSSFQPKTRSSRINRTFHAINTFVTAGRHWGN</sequence>
<reference evidence="1" key="1">
    <citation type="submission" date="2021-03" db="EMBL/GenBank/DDBJ databases">
        <authorList>
            <person name="Tran Van P."/>
        </authorList>
    </citation>
    <scope>NUCLEOTIDE SEQUENCE</scope>
</reference>
<dbReference type="Proteomes" id="UP001153148">
    <property type="component" value="Unassembled WGS sequence"/>
</dbReference>
<proteinExistence type="predicted"/>
<evidence type="ECO:0000313" key="1">
    <source>
        <dbReference type="EMBL" id="CAG2058664.1"/>
    </source>
</evidence>
<protein>
    <submittedName>
        <fullName evidence="1">Uncharacterized protein</fullName>
    </submittedName>
</protein>
<accession>A0ABN7NVS7</accession>
<gene>
    <name evidence="1" type="ORF">TPAB3V08_LOCUS5633</name>
</gene>
<organism evidence="1 2">
    <name type="scientific">Timema podura</name>
    <name type="common">Walking stick</name>
    <dbReference type="NCBI Taxonomy" id="61482"/>
    <lineage>
        <taxon>Eukaryota</taxon>
        <taxon>Metazoa</taxon>
        <taxon>Ecdysozoa</taxon>
        <taxon>Arthropoda</taxon>
        <taxon>Hexapoda</taxon>
        <taxon>Insecta</taxon>
        <taxon>Pterygota</taxon>
        <taxon>Neoptera</taxon>
        <taxon>Polyneoptera</taxon>
        <taxon>Phasmatodea</taxon>
        <taxon>Timematodea</taxon>
        <taxon>Timematoidea</taxon>
        <taxon>Timematidae</taxon>
        <taxon>Timema</taxon>
    </lineage>
</organism>
<feature type="non-terminal residue" evidence="1">
    <location>
        <position position="134"/>
    </location>
</feature>
<dbReference type="EMBL" id="CAJPIN010007727">
    <property type="protein sequence ID" value="CAG2058664.1"/>
    <property type="molecule type" value="Genomic_DNA"/>
</dbReference>